<organism evidence="8 9">
    <name type="scientific">Microlunatus parietis</name>
    <dbReference type="NCBI Taxonomy" id="682979"/>
    <lineage>
        <taxon>Bacteria</taxon>
        <taxon>Bacillati</taxon>
        <taxon>Actinomycetota</taxon>
        <taxon>Actinomycetes</taxon>
        <taxon>Propionibacteriales</taxon>
        <taxon>Propionibacteriaceae</taxon>
        <taxon>Microlunatus</taxon>
    </lineage>
</organism>
<dbReference type="InterPro" id="IPR017972">
    <property type="entry name" value="Cyt_P450_CS"/>
</dbReference>
<evidence type="ECO:0000313" key="9">
    <source>
        <dbReference type="Proteomes" id="UP000569914"/>
    </source>
</evidence>
<comment type="similarity">
    <text evidence="1 7">Belongs to the cytochrome P450 family.</text>
</comment>
<evidence type="ECO:0000256" key="2">
    <source>
        <dbReference type="ARBA" id="ARBA00022617"/>
    </source>
</evidence>
<keyword evidence="4 7" id="KW-0560">Oxidoreductase</keyword>
<evidence type="ECO:0000256" key="1">
    <source>
        <dbReference type="ARBA" id="ARBA00010617"/>
    </source>
</evidence>
<evidence type="ECO:0000313" key="8">
    <source>
        <dbReference type="EMBL" id="NYE73774.1"/>
    </source>
</evidence>
<keyword evidence="2 7" id="KW-0349">Heme</keyword>
<dbReference type="InterPro" id="IPR036396">
    <property type="entry name" value="Cyt_P450_sf"/>
</dbReference>
<dbReference type="GO" id="GO:0020037">
    <property type="term" value="F:heme binding"/>
    <property type="evidence" value="ECO:0007669"/>
    <property type="project" value="InterPro"/>
</dbReference>
<dbReference type="SUPFAM" id="SSF48264">
    <property type="entry name" value="Cytochrome P450"/>
    <property type="match status" value="1"/>
</dbReference>
<dbReference type="CDD" id="cd11030">
    <property type="entry name" value="CYP105-like"/>
    <property type="match status" value="1"/>
</dbReference>
<dbReference type="FunFam" id="1.10.630.10:FF:000018">
    <property type="entry name" value="Cytochrome P450 monooxygenase"/>
    <property type="match status" value="1"/>
</dbReference>
<dbReference type="Proteomes" id="UP000569914">
    <property type="component" value="Unassembled WGS sequence"/>
</dbReference>
<dbReference type="GO" id="GO:0004497">
    <property type="term" value="F:monooxygenase activity"/>
    <property type="evidence" value="ECO:0007669"/>
    <property type="project" value="UniProtKB-KW"/>
</dbReference>
<dbReference type="GO" id="GO:0016705">
    <property type="term" value="F:oxidoreductase activity, acting on paired donors, with incorporation or reduction of molecular oxygen"/>
    <property type="evidence" value="ECO:0007669"/>
    <property type="project" value="InterPro"/>
</dbReference>
<keyword evidence="3 7" id="KW-0479">Metal-binding</keyword>
<dbReference type="PANTHER" id="PTHR46696">
    <property type="entry name" value="P450, PUTATIVE (EUROFUNG)-RELATED"/>
    <property type="match status" value="1"/>
</dbReference>
<sequence length="406" mass="44703">MTTTDPAPYGIPLERERPFDPPAAVMALHREAPLRRLRYFPEGRLGWLVTSHALCRQVLADTRFRSRLAAPLQVPVPMGGLEAYGDFEGDLPVTPGMFIEMDGPAHSRLRRKLTGVFTVRRMRQLEPRIAEIVGARLDAIEAAGPPADLVAEFALPVPSLVICELLGVPYADRDRFTTDAATFMTMSSTAEEKALAQQNLFAFLAELVVAKQSAPTDDLLSDLAVDQELATDEVIGIAVLLLVAGHETTAKMIGLGTLALLENRDQWDLLREQPELIATGVEELLRYVGVIHTGIIRQADVDVELDGELIKAGEYVTVSVQTANRDEAHFADPDRFDVTNQTRGHLTFGHGVHQCLGQQLARVELRIALGRLIERFPELRLAVPASQVPLRTDQNFYGAAELPVAW</sequence>
<dbReference type="EMBL" id="JACCBU010000001">
    <property type="protein sequence ID" value="NYE73774.1"/>
    <property type="molecule type" value="Genomic_DNA"/>
</dbReference>
<dbReference type="InterPro" id="IPR001128">
    <property type="entry name" value="Cyt_P450"/>
</dbReference>
<dbReference type="PRINTS" id="PR00359">
    <property type="entry name" value="BP450"/>
</dbReference>
<protein>
    <submittedName>
        <fullName evidence="8">Cytochrome P450</fullName>
    </submittedName>
</protein>
<proteinExistence type="inferred from homology"/>
<keyword evidence="5 7" id="KW-0408">Iron</keyword>
<name>A0A7Y9ICI7_9ACTN</name>
<dbReference type="PROSITE" id="PS00086">
    <property type="entry name" value="CYTOCHROME_P450"/>
    <property type="match status" value="1"/>
</dbReference>
<dbReference type="GO" id="GO:0005506">
    <property type="term" value="F:iron ion binding"/>
    <property type="evidence" value="ECO:0007669"/>
    <property type="project" value="InterPro"/>
</dbReference>
<dbReference type="PRINTS" id="PR00385">
    <property type="entry name" value="P450"/>
</dbReference>
<gene>
    <name evidence="8" type="ORF">BKA15_005103</name>
</gene>
<evidence type="ECO:0000256" key="5">
    <source>
        <dbReference type="ARBA" id="ARBA00023004"/>
    </source>
</evidence>
<accession>A0A7Y9ICI7</accession>
<evidence type="ECO:0000256" key="6">
    <source>
        <dbReference type="ARBA" id="ARBA00023033"/>
    </source>
</evidence>
<reference evidence="8 9" key="1">
    <citation type="submission" date="2020-07" db="EMBL/GenBank/DDBJ databases">
        <title>Sequencing the genomes of 1000 actinobacteria strains.</title>
        <authorList>
            <person name="Klenk H.-P."/>
        </authorList>
    </citation>
    <scope>NUCLEOTIDE SEQUENCE [LARGE SCALE GENOMIC DNA]</scope>
    <source>
        <strain evidence="8 9">DSM 22083</strain>
    </source>
</reference>
<dbReference type="RefSeq" id="WP_179755524.1">
    <property type="nucleotide sequence ID" value="NZ_JACCBU010000001.1"/>
</dbReference>
<dbReference type="InterPro" id="IPR002397">
    <property type="entry name" value="Cyt_P450_B"/>
</dbReference>
<keyword evidence="9" id="KW-1185">Reference proteome</keyword>
<keyword evidence="6 7" id="KW-0503">Monooxygenase</keyword>
<dbReference type="PANTHER" id="PTHR46696:SF1">
    <property type="entry name" value="CYTOCHROME P450 YJIB-RELATED"/>
    <property type="match status" value="1"/>
</dbReference>
<dbReference type="Pfam" id="PF00067">
    <property type="entry name" value="p450"/>
    <property type="match status" value="1"/>
</dbReference>
<evidence type="ECO:0000256" key="7">
    <source>
        <dbReference type="RuleBase" id="RU000461"/>
    </source>
</evidence>
<dbReference type="Gene3D" id="1.10.630.10">
    <property type="entry name" value="Cytochrome P450"/>
    <property type="match status" value="1"/>
</dbReference>
<evidence type="ECO:0000256" key="3">
    <source>
        <dbReference type="ARBA" id="ARBA00022723"/>
    </source>
</evidence>
<comment type="caution">
    <text evidence="8">The sequence shown here is derived from an EMBL/GenBank/DDBJ whole genome shotgun (WGS) entry which is preliminary data.</text>
</comment>
<evidence type="ECO:0000256" key="4">
    <source>
        <dbReference type="ARBA" id="ARBA00023002"/>
    </source>
</evidence>
<dbReference type="AlphaFoldDB" id="A0A7Y9ICI7"/>